<evidence type="ECO:0000256" key="2">
    <source>
        <dbReference type="ARBA" id="ARBA00023033"/>
    </source>
</evidence>
<dbReference type="Gene3D" id="3.50.50.60">
    <property type="entry name" value="FAD/NAD(P)-binding domain"/>
    <property type="match status" value="1"/>
</dbReference>
<dbReference type="PANTHER" id="PTHR13789">
    <property type="entry name" value="MONOOXYGENASE"/>
    <property type="match status" value="1"/>
</dbReference>
<dbReference type="EMBL" id="SMJZ01000013">
    <property type="protein sequence ID" value="TDC09954.1"/>
    <property type="molecule type" value="Genomic_DNA"/>
</dbReference>
<dbReference type="OrthoDB" id="3322136at2"/>
<keyword evidence="2 4" id="KW-0503">Monooxygenase</keyword>
<organism evidence="4 5">
    <name type="scientific">Nonomuraea longispora</name>
    <dbReference type="NCBI Taxonomy" id="1848320"/>
    <lineage>
        <taxon>Bacteria</taxon>
        <taxon>Bacillati</taxon>
        <taxon>Actinomycetota</taxon>
        <taxon>Actinomycetes</taxon>
        <taxon>Streptosporangiales</taxon>
        <taxon>Streptosporangiaceae</taxon>
        <taxon>Nonomuraea</taxon>
    </lineage>
</organism>
<name>A0A4R4NMF9_9ACTN</name>
<evidence type="ECO:0000256" key="1">
    <source>
        <dbReference type="ARBA" id="ARBA00023002"/>
    </source>
</evidence>
<keyword evidence="5" id="KW-1185">Reference proteome</keyword>
<dbReference type="PRINTS" id="PR00420">
    <property type="entry name" value="RNGMNOXGNASE"/>
</dbReference>
<dbReference type="RefSeq" id="WP_132330559.1">
    <property type="nucleotide sequence ID" value="NZ_SMJZ01000013.1"/>
</dbReference>
<evidence type="ECO:0000313" key="5">
    <source>
        <dbReference type="Proteomes" id="UP000295157"/>
    </source>
</evidence>
<dbReference type="GO" id="GO:0004497">
    <property type="term" value="F:monooxygenase activity"/>
    <property type="evidence" value="ECO:0007669"/>
    <property type="project" value="UniProtKB-KW"/>
</dbReference>
<dbReference type="GO" id="GO:0071949">
    <property type="term" value="F:FAD binding"/>
    <property type="evidence" value="ECO:0007669"/>
    <property type="project" value="InterPro"/>
</dbReference>
<protein>
    <submittedName>
        <fullName evidence="4">FAD-dependent monooxygenase</fullName>
    </submittedName>
</protein>
<dbReference type="Pfam" id="PF01494">
    <property type="entry name" value="FAD_binding_3"/>
    <property type="match status" value="1"/>
</dbReference>
<evidence type="ECO:0000313" key="4">
    <source>
        <dbReference type="EMBL" id="TDC09954.1"/>
    </source>
</evidence>
<dbReference type="InterPro" id="IPR036188">
    <property type="entry name" value="FAD/NAD-bd_sf"/>
</dbReference>
<dbReference type="SUPFAM" id="SSF51905">
    <property type="entry name" value="FAD/NAD(P)-binding domain"/>
    <property type="match status" value="1"/>
</dbReference>
<comment type="caution">
    <text evidence="4">The sequence shown here is derived from an EMBL/GenBank/DDBJ whole genome shotgun (WGS) entry which is preliminary data.</text>
</comment>
<accession>A0A4R4NMF9</accession>
<dbReference type="AlphaFoldDB" id="A0A4R4NMF9"/>
<gene>
    <name evidence="4" type="ORF">E1267_05880</name>
</gene>
<feature type="domain" description="FAD-binding" evidence="3">
    <location>
        <begin position="2"/>
        <end position="331"/>
    </location>
</feature>
<dbReference type="InterPro" id="IPR002938">
    <property type="entry name" value="FAD-bd"/>
</dbReference>
<sequence length="376" mass="41198">MRVIVVGAGVAGLAVARGLLNAGHEVEVYEEAPELRTAGGSVSLWPAATAILRELKVDYSTTGRRLEAMETWAVDGRRLVTIDLTAAERRYGHPSVHVARRDLVELLADGVPVTYGVAAEHVVPECAEVRLSDGRTVRGDVLVGADGRRSVVREALWGDDRATLGDWVTWQGFTTRPTTLTEQRRAVMIAGARGLCGLIPAGEGRLLWWFDVRSAPGRPFWDDDPRVAERLRERFRGWADPVPDVLETITDIDFFPHHRQPFSAVWGRGPTTLAGDAAHTMPPTMAQGANQALEDAWSLAGAIGGLRSASGRAEPAGALRAYERARAKVVRLPARLAATEITDMHRPFAGFFPDRLATWLYVKWLRRVSTYLLTAS</sequence>
<keyword evidence="1" id="KW-0560">Oxidoreductase</keyword>
<dbReference type="PANTHER" id="PTHR13789:SF309">
    <property type="entry name" value="PUTATIVE (AFU_ORTHOLOGUE AFUA_6G14510)-RELATED"/>
    <property type="match status" value="1"/>
</dbReference>
<dbReference type="Proteomes" id="UP000295157">
    <property type="component" value="Unassembled WGS sequence"/>
</dbReference>
<proteinExistence type="predicted"/>
<evidence type="ECO:0000259" key="3">
    <source>
        <dbReference type="Pfam" id="PF01494"/>
    </source>
</evidence>
<dbReference type="InterPro" id="IPR050493">
    <property type="entry name" value="FAD-dep_Monooxygenase_BioMet"/>
</dbReference>
<reference evidence="4 5" key="1">
    <citation type="submission" date="2019-02" db="EMBL/GenBank/DDBJ databases">
        <title>Draft genome sequences of novel Actinobacteria.</title>
        <authorList>
            <person name="Sahin N."/>
            <person name="Ay H."/>
            <person name="Saygin H."/>
        </authorList>
    </citation>
    <scope>NUCLEOTIDE SEQUENCE [LARGE SCALE GENOMIC DNA]</scope>
    <source>
        <strain evidence="4 5">KC201</strain>
    </source>
</reference>